<dbReference type="InterPro" id="IPR000944">
    <property type="entry name" value="Tscrpt_reg_Rrf2"/>
</dbReference>
<name>A0A1G2JJS9_9BACT</name>
<organism evidence="2 3">
    <name type="scientific">Candidatus Staskawiczbacteria bacterium RIFOXYD1_FULL_32_13</name>
    <dbReference type="NCBI Taxonomy" id="1802234"/>
    <lineage>
        <taxon>Bacteria</taxon>
        <taxon>Candidatus Staskawicziibacteriota</taxon>
    </lineage>
</organism>
<dbReference type="Proteomes" id="UP000178935">
    <property type="component" value="Unassembled WGS sequence"/>
</dbReference>
<dbReference type="Gene3D" id="1.10.10.10">
    <property type="entry name" value="Winged helix-like DNA-binding domain superfamily/Winged helix DNA-binding domain"/>
    <property type="match status" value="1"/>
</dbReference>
<comment type="caution">
    <text evidence="2">The sequence shown here is derived from an EMBL/GenBank/DDBJ whole genome shotgun (WGS) entry which is preliminary data.</text>
</comment>
<dbReference type="AlphaFoldDB" id="A0A1G2JJS9"/>
<sequence>MFQVTKKVEYGLRAMIILAKNYKAKKVCSVKFLSEKEEMPFDFLEKIISCLEKSKLVKGSKGSTGGYLLTKNPNKINVKNIISSLEGTKAMTNCPFCPRNKKCIAKNAWKKIDNSLSKTLQDITLAQLIK</sequence>
<dbReference type="SUPFAM" id="SSF46785">
    <property type="entry name" value="Winged helix' DNA-binding domain"/>
    <property type="match status" value="1"/>
</dbReference>
<dbReference type="InterPro" id="IPR036388">
    <property type="entry name" value="WH-like_DNA-bd_sf"/>
</dbReference>
<dbReference type="Pfam" id="PF02082">
    <property type="entry name" value="Rrf2"/>
    <property type="match status" value="1"/>
</dbReference>
<keyword evidence="1" id="KW-0238">DNA-binding</keyword>
<accession>A0A1G2JJS9</accession>
<dbReference type="GO" id="GO:0005829">
    <property type="term" value="C:cytosol"/>
    <property type="evidence" value="ECO:0007669"/>
    <property type="project" value="TreeGrafter"/>
</dbReference>
<dbReference type="GO" id="GO:0003677">
    <property type="term" value="F:DNA binding"/>
    <property type="evidence" value="ECO:0007669"/>
    <property type="project" value="UniProtKB-KW"/>
</dbReference>
<dbReference type="PANTHER" id="PTHR33221">
    <property type="entry name" value="WINGED HELIX-TURN-HELIX TRANSCRIPTIONAL REGULATOR, RRF2 FAMILY"/>
    <property type="match status" value="1"/>
</dbReference>
<evidence type="ECO:0000256" key="1">
    <source>
        <dbReference type="ARBA" id="ARBA00023125"/>
    </source>
</evidence>
<dbReference type="PANTHER" id="PTHR33221:SF5">
    <property type="entry name" value="HTH-TYPE TRANSCRIPTIONAL REGULATOR ISCR"/>
    <property type="match status" value="1"/>
</dbReference>
<dbReference type="InterPro" id="IPR036390">
    <property type="entry name" value="WH_DNA-bd_sf"/>
</dbReference>
<dbReference type="GO" id="GO:0003700">
    <property type="term" value="F:DNA-binding transcription factor activity"/>
    <property type="evidence" value="ECO:0007669"/>
    <property type="project" value="TreeGrafter"/>
</dbReference>
<evidence type="ECO:0000313" key="2">
    <source>
        <dbReference type="EMBL" id="OGZ87396.1"/>
    </source>
</evidence>
<evidence type="ECO:0008006" key="4">
    <source>
        <dbReference type="Google" id="ProtNLM"/>
    </source>
</evidence>
<dbReference type="PROSITE" id="PS51197">
    <property type="entry name" value="HTH_RRF2_2"/>
    <property type="match status" value="1"/>
</dbReference>
<gene>
    <name evidence="2" type="ORF">A2561_04910</name>
</gene>
<dbReference type="NCBIfam" id="TIGR00738">
    <property type="entry name" value="rrf2_super"/>
    <property type="match status" value="1"/>
</dbReference>
<dbReference type="EMBL" id="MHPU01000044">
    <property type="protein sequence ID" value="OGZ87396.1"/>
    <property type="molecule type" value="Genomic_DNA"/>
</dbReference>
<reference evidence="2 3" key="1">
    <citation type="journal article" date="2016" name="Nat. Commun.">
        <title>Thousands of microbial genomes shed light on interconnected biogeochemical processes in an aquifer system.</title>
        <authorList>
            <person name="Anantharaman K."/>
            <person name="Brown C.T."/>
            <person name="Hug L.A."/>
            <person name="Sharon I."/>
            <person name="Castelle C.J."/>
            <person name="Probst A.J."/>
            <person name="Thomas B.C."/>
            <person name="Singh A."/>
            <person name="Wilkins M.J."/>
            <person name="Karaoz U."/>
            <person name="Brodie E.L."/>
            <person name="Williams K.H."/>
            <person name="Hubbard S.S."/>
            <person name="Banfield J.F."/>
        </authorList>
    </citation>
    <scope>NUCLEOTIDE SEQUENCE [LARGE SCALE GENOMIC DNA]</scope>
</reference>
<evidence type="ECO:0000313" key="3">
    <source>
        <dbReference type="Proteomes" id="UP000178935"/>
    </source>
</evidence>
<protein>
    <recommendedName>
        <fullName evidence="4">Rrf2 family transcriptional regulator</fullName>
    </recommendedName>
</protein>
<proteinExistence type="predicted"/>